<evidence type="ECO:0000313" key="3">
    <source>
        <dbReference type="Proteomes" id="UP000321393"/>
    </source>
</evidence>
<reference evidence="2 3" key="1">
    <citation type="submission" date="2019-08" db="EMBL/GenBank/DDBJ databases">
        <title>Draft genome sequences of two oriental melons (Cucumis melo L. var makuwa).</title>
        <authorList>
            <person name="Kwon S.-Y."/>
        </authorList>
    </citation>
    <scope>NUCLEOTIDE SEQUENCE [LARGE SCALE GENOMIC DNA]</scope>
    <source>
        <strain evidence="3">cv. SW 3</strain>
        <tissue evidence="2">Leaf</tissue>
    </source>
</reference>
<evidence type="ECO:0000313" key="2">
    <source>
        <dbReference type="EMBL" id="KAA0066319.1"/>
    </source>
</evidence>
<comment type="caution">
    <text evidence="2">The sequence shown here is derived from an EMBL/GenBank/DDBJ whole genome shotgun (WGS) entry which is preliminary data.</text>
</comment>
<dbReference type="AlphaFoldDB" id="A0A5A7VLY0"/>
<feature type="region of interest" description="Disordered" evidence="1">
    <location>
        <begin position="29"/>
        <end position="105"/>
    </location>
</feature>
<evidence type="ECO:0000256" key="1">
    <source>
        <dbReference type="SAM" id="MobiDB-lite"/>
    </source>
</evidence>
<gene>
    <name evidence="2" type="ORF">E6C27_scaffold21G003790</name>
</gene>
<organism evidence="2 3">
    <name type="scientific">Cucumis melo var. makuwa</name>
    <name type="common">Oriental melon</name>
    <dbReference type="NCBI Taxonomy" id="1194695"/>
    <lineage>
        <taxon>Eukaryota</taxon>
        <taxon>Viridiplantae</taxon>
        <taxon>Streptophyta</taxon>
        <taxon>Embryophyta</taxon>
        <taxon>Tracheophyta</taxon>
        <taxon>Spermatophyta</taxon>
        <taxon>Magnoliopsida</taxon>
        <taxon>eudicotyledons</taxon>
        <taxon>Gunneridae</taxon>
        <taxon>Pentapetalae</taxon>
        <taxon>rosids</taxon>
        <taxon>fabids</taxon>
        <taxon>Cucurbitales</taxon>
        <taxon>Cucurbitaceae</taxon>
        <taxon>Benincaseae</taxon>
        <taxon>Cucumis</taxon>
    </lineage>
</organism>
<accession>A0A5A7VLY0</accession>
<name>A0A5A7VLY0_CUCMM</name>
<dbReference type="EMBL" id="SSTE01000903">
    <property type="protein sequence ID" value="KAA0066319.1"/>
    <property type="molecule type" value="Genomic_DNA"/>
</dbReference>
<dbReference type="Proteomes" id="UP000321393">
    <property type="component" value="Unassembled WGS sequence"/>
</dbReference>
<proteinExistence type="predicted"/>
<protein>
    <submittedName>
        <fullName evidence="2">Uncharacterized protein</fullName>
    </submittedName>
</protein>
<sequence>MFVLVIGLQASVEAVNPTRVSSFATQVVTIRPPPSGSHCRSAAFRHNRRSPPQDKPSTAQVAVKPQPSQPSLEPENPTRAPAPLSPREIDPISVSSPQPEPCPYPSTLSCAHAYAVVESQARRACPSRPAR</sequence>